<sequence length="283" mass="31626">MNCKKVFTISALISSIYFLPNVSYSNPVYGNSMYGNFYISGKYMPSVPHFGIFSAEEEKKKTTVVYGLKENWAGDAISSQSPDDNFTIRNYSFKYASNKFLGFAVAIGYSIGSPRIEVEMSYEAFDVKNPGDNYKNGAYRYCALSHQDDADDDMTSATDKFVYLINEGLLNISFMTNICYETASKNIPLSPYICAGIGTDLIHMFETTHPKISYQGKLGLAYFVSAESSVSFGIYFHKIINNKFKNVPAMVPINSDEIVGPQFATVTLNVCYFGLELGCRFNF</sequence>
<gene>
    <name evidence="1" type="ordered locus">Ecaj_0914</name>
</gene>
<dbReference type="EMBL" id="CP000107">
    <property type="protein sequence ID" value="AAZ68945.1"/>
    <property type="molecule type" value="Genomic_DNA"/>
</dbReference>
<organism evidence="1 2">
    <name type="scientific">Ehrlichia canis (strain Jake)</name>
    <dbReference type="NCBI Taxonomy" id="269484"/>
    <lineage>
        <taxon>Bacteria</taxon>
        <taxon>Pseudomonadati</taxon>
        <taxon>Pseudomonadota</taxon>
        <taxon>Alphaproteobacteria</taxon>
        <taxon>Rickettsiales</taxon>
        <taxon>Anaplasmataceae</taxon>
        <taxon>Ehrlichia</taxon>
    </lineage>
</organism>
<reference evidence="2" key="1">
    <citation type="journal article" date="2006" name="J. Bacteriol.">
        <title>The genome of the obligately intracellular bacterium Ehrlichia canis reveals themes of complex membrane structure and immune evasion strategies.</title>
        <authorList>
            <person name="Mavromatis K."/>
            <person name="Doyle C.K."/>
            <person name="Lykidis A."/>
            <person name="Ivanova N."/>
            <person name="Francino M.P."/>
            <person name="Chain P."/>
            <person name="Shin M."/>
            <person name="Malfatti S."/>
            <person name="Larimer F."/>
            <person name="Copeland A."/>
            <person name="Detter J.C."/>
            <person name="Land M."/>
            <person name="Richardson P.M."/>
            <person name="Yu X.J."/>
            <person name="Walker D.H."/>
            <person name="McBride J.W."/>
            <person name="Kyrpides N.C."/>
        </authorList>
    </citation>
    <scope>NUCLEOTIDE SEQUENCE [LARGE SCALE GENOMIC DNA]</scope>
    <source>
        <strain evidence="2">Jake</strain>
    </source>
</reference>
<keyword evidence="2" id="KW-1185">Reference proteome</keyword>
<protein>
    <submittedName>
        <fullName evidence="1">Surface antigen msp4</fullName>
    </submittedName>
</protein>
<evidence type="ECO:0000313" key="2">
    <source>
        <dbReference type="Proteomes" id="UP000000435"/>
    </source>
</evidence>
<proteinExistence type="predicted"/>
<accession>A0ACA6AX13</accession>
<evidence type="ECO:0000313" key="1">
    <source>
        <dbReference type="EMBL" id="AAZ68945.1"/>
    </source>
</evidence>
<name>A0ACA6AX13_EHRCJ</name>
<dbReference type="Proteomes" id="UP000000435">
    <property type="component" value="Chromosome"/>
</dbReference>